<evidence type="ECO:0000256" key="3">
    <source>
        <dbReference type="ARBA" id="ARBA00022598"/>
    </source>
</evidence>
<evidence type="ECO:0000256" key="4">
    <source>
        <dbReference type="ARBA" id="ARBA00022694"/>
    </source>
</evidence>
<organism evidence="10 11">
    <name type="scientific">Anaerosacchariphilus polymeriproducens</name>
    <dbReference type="NCBI Taxonomy" id="1812858"/>
    <lineage>
        <taxon>Bacteria</taxon>
        <taxon>Bacillati</taxon>
        <taxon>Bacillota</taxon>
        <taxon>Clostridia</taxon>
        <taxon>Lachnospirales</taxon>
        <taxon>Lachnospiraceae</taxon>
        <taxon>Anaerosacchariphilus</taxon>
    </lineage>
</organism>
<evidence type="ECO:0000256" key="7">
    <source>
        <dbReference type="ARBA" id="ARBA00048539"/>
    </source>
</evidence>
<dbReference type="AlphaFoldDB" id="A0A371AY47"/>
<sequence length="475" mass="55591">MVNKVVDYMKKWNMIEEGDVIITGVSGGADSVCLLHILNKLQKDDSFSIIVVHIEHGIRGLESELDAQFVENLAMEYNLKYRQYSYEVRKIAKEHRISEEEAGRKVRYEAFMNALHEFKANKIAVAHNQQDNAETMLMNLFRGSGLQGLGGILPVRDQIIRPLLCLSRKEIENYLKSEGVLYRTDKTNLLEDYTRNKVRNRILPYITQEINLRAVEHMAQTADQMREVYQYVEEQAQIAFHNCVQLKEGIVEIPIDLFHKENNLIQKQMIRLAIQYLIQQLKDISSVHINSIYELTLKSVNKIVDLPYSLVAQRSYKSIIIMHKQNLRKEKVKKSEELNIIIQVPGTYQIEDDEIEIEFSLIKEKNLKKNLIIPEKTYTKWLDCDRINSALQIRHRQPGDYLMINEKFGKKKLKDYFIEQKIPREDRENIVLLADGSHILWIIGYRISEYYKVTNTTKNILKVQVNGGNIHERRS</sequence>
<dbReference type="PANTHER" id="PTHR43033">
    <property type="entry name" value="TRNA(ILE)-LYSIDINE SYNTHASE-RELATED"/>
    <property type="match status" value="1"/>
</dbReference>
<keyword evidence="4 8" id="KW-0819">tRNA processing</keyword>
<dbReference type="RefSeq" id="WP_115480724.1">
    <property type="nucleotide sequence ID" value="NZ_QRCT01000012.1"/>
</dbReference>
<keyword evidence="6 8" id="KW-0067">ATP-binding</keyword>
<dbReference type="EMBL" id="QRCT01000012">
    <property type="protein sequence ID" value="RDU24491.1"/>
    <property type="molecule type" value="Genomic_DNA"/>
</dbReference>
<dbReference type="InterPro" id="IPR012795">
    <property type="entry name" value="tRNA_Ile_lys_synt_N"/>
</dbReference>
<evidence type="ECO:0000313" key="10">
    <source>
        <dbReference type="EMBL" id="RDU24491.1"/>
    </source>
</evidence>
<dbReference type="InterPro" id="IPR012796">
    <property type="entry name" value="Lysidine-tRNA-synth_C"/>
</dbReference>
<feature type="binding site" evidence="8">
    <location>
        <begin position="26"/>
        <end position="31"/>
    </location>
    <ligand>
        <name>ATP</name>
        <dbReference type="ChEBI" id="CHEBI:30616"/>
    </ligand>
</feature>
<dbReference type="NCBIfam" id="TIGR02432">
    <property type="entry name" value="lysidine_TilS_N"/>
    <property type="match status" value="1"/>
</dbReference>
<proteinExistence type="inferred from homology"/>
<dbReference type="Gene3D" id="3.40.50.620">
    <property type="entry name" value="HUPs"/>
    <property type="match status" value="1"/>
</dbReference>
<feature type="domain" description="Lysidine-tRNA(Ile) synthetase C-terminal" evidence="9">
    <location>
        <begin position="391"/>
        <end position="463"/>
    </location>
</feature>
<accession>A0A371AY47</accession>
<dbReference type="Gene3D" id="3.30.465.60">
    <property type="match status" value="1"/>
</dbReference>
<evidence type="ECO:0000256" key="5">
    <source>
        <dbReference type="ARBA" id="ARBA00022741"/>
    </source>
</evidence>
<comment type="caution">
    <text evidence="10">The sequence shown here is derived from an EMBL/GenBank/DDBJ whole genome shotgun (WGS) entry which is preliminary data.</text>
</comment>
<dbReference type="SMART" id="SM00977">
    <property type="entry name" value="TilS_C"/>
    <property type="match status" value="1"/>
</dbReference>
<dbReference type="CDD" id="cd01992">
    <property type="entry name" value="TilS_N"/>
    <property type="match status" value="1"/>
</dbReference>
<dbReference type="HAMAP" id="MF_01161">
    <property type="entry name" value="tRNA_Ile_lys_synt"/>
    <property type="match status" value="1"/>
</dbReference>
<keyword evidence="2 8" id="KW-0963">Cytoplasm</keyword>
<reference evidence="10 11" key="1">
    <citation type="submission" date="2018-07" db="EMBL/GenBank/DDBJ databases">
        <title>Anaerosacharophilus polymeroproducens gen. nov. sp. nov., an anaerobic bacterium isolated from salt field.</title>
        <authorList>
            <person name="Kim W."/>
            <person name="Yang S.-H."/>
            <person name="Oh J."/>
            <person name="Lee J.-H."/>
            <person name="Kwon K.K."/>
        </authorList>
    </citation>
    <scope>NUCLEOTIDE SEQUENCE [LARGE SCALE GENOMIC DNA]</scope>
    <source>
        <strain evidence="10 11">MCWD5</strain>
    </source>
</reference>
<dbReference type="Pfam" id="PF11734">
    <property type="entry name" value="TilS_C"/>
    <property type="match status" value="1"/>
</dbReference>
<comment type="catalytic activity">
    <reaction evidence="7 8">
        <text>cytidine(34) in tRNA(Ile2) + L-lysine + ATP = lysidine(34) in tRNA(Ile2) + AMP + diphosphate + H(+)</text>
        <dbReference type="Rhea" id="RHEA:43744"/>
        <dbReference type="Rhea" id="RHEA-COMP:10625"/>
        <dbReference type="Rhea" id="RHEA-COMP:10670"/>
        <dbReference type="ChEBI" id="CHEBI:15378"/>
        <dbReference type="ChEBI" id="CHEBI:30616"/>
        <dbReference type="ChEBI" id="CHEBI:32551"/>
        <dbReference type="ChEBI" id="CHEBI:33019"/>
        <dbReference type="ChEBI" id="CHEBI:82748"/>
        <dbReference type="ChEBI" id="CHEBI:83665"/>
        <dbReference type="ChEBI" id="CHEBI:456215"/>
        <dbReference type="EC" id="6.3.4.19"/>
    </reaction>
</comment>
<comment type="domain">
    <text evidence="8">The N-terminal region contains the highly conserved SGGXDS motif, predicted to be a P-loop motif involved in ATP binding.</text>
</comment>
<keyword evidence="5 8" id="KW-0547">Nucleotide-binding</keyword>
<dbReference type="InterPro" id="IPR012094">
    <property type="entry name" value="tRNA_Ile_lys_synt"/>
</dbReference>
<dbReference type="SUPFAM" id="SSF52402">
    <property type="entry name" value="Adenine nucleotide alpha hydrolases-like"/>
    <property type="match status" value="1"/>
</dbReference>
<evidence type="ECO:0000256" key="6">
    <source>
        <dbReference type="ARBA" id="ARBA00022840"/>
    </source>
</evidence>
<keyword evidence="11" id="KW-1185">Reference proteome</keyword>
<gene>
    <name evidence="8 10" type="primary">tilS</name>
    <name evidence="10" type="ORF">DWV06_03180</name>
</gene>
<name>A0A371AY47_9FIRM</name>
<dbReference type="Pfam" id="PF01171">
    <property type="entry name" value="ATP_bind_3"/>
    <property type="match status" value="1"/>
</dbReference>
<dbReference type="InterPro" id="IPR011063">
    <property type="entry name" value="TilS/TtcA_N"/>
</dbReference>
<dbReference type="GO" id="GO:0006400">
    <property type="term" value="P:tRNA modification"/>
    <property type="evidence" value="ECO:0007669"/>
    <property type="project" value="UniProtKB-UniRule"/>
</dbReference>
<dbReference type="OrthoDB" id="9807403at2"/>
<comment type="subcellular location">
    <subcellularLocation>
        <location evidence="1 8">Cytoplasm</location>
    </subcellularLocation>
</comment>
<dbReference type="GO" id="GO:0032267">
    <property type="term" value="F:tRNA(Ile)-lysidine synthase activity"/>
    <property type="evidence" value="ECO:0007669"/>
    <property type="project" value="UniProtKB-EC"/>
</dbReference>
<dbReference type="InterPro" id="IPR014729">
    <property type="entry name" value="Rossmann-like_a/b/a_fold"/>
</dbReference>
<keyword evidence="3 8" id="KW-0436">Ligase</keyword>
<dbReference type="Proteomes" id="UP000255036">
    <property type="component" value="Unassembled WGS sequence"/>
</dbReference>
<evidence type="ECO:0000256" key="8">
    <source>
        <dbReference type="HAMAP-Rule" id="MF_01161"/>
    </source>
</evidence>
<dbReference type="PANTHER" id="PTHR43033:SF1">
    <property type="entry name" value="TRNA(ILE)-LYSIDINE SYNTHASE-RELATED"/>
    <property type="match status" value="1"/>
</dbReference>
<dbReference type="SUPFAM" id="SSF56037">
    <property type="entry name" value="PheT/TilS domain"/>
    <property type="match status" value="1"/>
</dbReference>
<protein>
    <recommendedName>
        <fullName evidence="8">tRNA(Ile)-lysidine synthase</fullName>
        <ecNumber evidence="8">6.3.4.19</ecNumber>
    </recommendedName>
    <alternativeName>
        <fullName evidence="8">tRNA(Ile)-2-lysyl-cytidine synthase</fullName>
    </alternativeName>
    <alternativeName>
        <fullName evidence="8">tRNA(Ile)-lysidine synthetase</fullName>
    </alternativeName>
</protein>
<dbReference type="SUPFAM" id="SSF82829">
    <property type="entry name" value="MesJ substrate recognition domain-like"/>
    <property type="match status" value="1"/>
</dbReference>
<dbReference type="EC" id="6.3.4.19" evidence="8"/>
<dbReference type="NCBIfam" id="TIGR02433">
    <property type="entry name" value="lysidine_TilS_C"/>
    <property type="match status" value="1"/>
</dbReference>
<comment type="function">
    <text evidence="8">Ligates lysine onto the cytidine present at position 34 of the AUA codon-specific tRNA(Ile) that contains the anticodon CAU, in an ATP-dependent manner. Cytidine is converted to lysidine, thus changing the amino acid specificity of the tRNA from methionine to isoleucine.</text>
</comment>
<dbReference type="GO" id="GO:0005737">
    <property type="term" value="C:cytoplasm"/>
    <property type="evidence" value="ECO:0007669"/>
    <property type="project" value="UniProtKB-SubCell"/>
</dbReference>
<evidence type="ECO:0000313" key="11">
    <source>
        <dbReference type="Proteomes" id="UP000255036"/>
    </source>
</evidence>
<evidence type="ECO:0000259" key="9">
    <source>
        <dbReference type="SMART" id="SM00977"/>
    </source>
</evidence>
<evidence type="ECO:0000256" key="1">
    <source>
        <dbReference type="ARBA" id="ARBA00004496"/>
    </source>
</evidence>
<comment type="similarity">
    <text evidence="8">Belongs to the tRNA(Ile)-lysidine synthase family.</text>
</comment>
<dbReference type="GO" id="GO:0005524">
    <property type="term" value="F:ATP binding"/>
    <property type="evidence" value="ECO:0007669"/>
    <property type="project" value="UniProtKB-UniRule"/>
</dbReference>
<evidence type="ECO:0000256" key="2">
    <source>
        <dbReference type="ARBA" id="ARBA00022490"/>
    </source>
</evidence>